<dbReference type="InterPro" id="IPR048447">
    <property type="entry name" value="DUF1980_C"/>
</dbReference>
<dbReference type="Pfam" id="PF21537">
    <property type="entry name" value="DUF1980_C"/>
    <property type="match status" value="1"/>
</dbReference>
<dbReference type="InterPro" id="IPR052955">
    <property type="entry name" value="UPF0703_membrane_permease"/>
</dbReference>
<organism evidence="4 5">
    <name type="scientific">Bacillus songklensis</name>
    <dbReference type="NCBI Taxonomy" id="1069116"/>
    <lineage>
        <taxon>Bacteria</taxon>
        <taxon>Bacillati</taxon>
        <taxon>Bacillota</taxon>
        <taxon>Bacilli</taxon>
        <taxon>Bacillales</taxon>
        <taxon>Bacillaceae</taxon>
        <taxon>Bacillus</taxon>
    </lineage>
</organism>
<dbReference type="EMBL" id="JBHRZT010000072">
    <property type="protein sequence ID" value="MFC3885865.1"/>
    <property type="molecule type" value="Genomic_DNA"/>
</dbReference>
<dbReference type="RefSeq" id="WP_377918252.1">
    <property type="nucleotide sequence ID" value="NZ_JBHRZT010000072.1"/>
</dbReference>
<feature type="domain" description="DUF1980" evidence="3">
    <location>
        <begin position="144"/>
        <end position="284"/>
    </location>
</feature>
<comment type="caution">
    <text evidence="4">The sequence shown here is derived from an EMBL/GenBank/DDBJ whole genome shotgun (WGS) entry which is preliminary data.</text>
</comment>
<dbReference type="InterPro" id="IPR015402">
    <property type="entry name" value="DUF1980"/>
</dbReference>
<name>A0ABV8B7K2_9BACI</name>
<evidence type="ECO:0000259" key="2">
    <source>
        <dbReference type="Pfam" id="PF09323"/>
    </source>
</evidence>
<dbReference type="InterPro" id="IPR048493">
    <property type="entry name" value="DUF1980_N"/>
</dbReference>
<feature type="transmembrane region" description="Helical" evidence="1">
    <location>
        <begin position="89"/>
        <end position="108"/>
    </location>
</feature>
<accession>A0ABV8B7K2</accession>
<dbReference type="Proteomes" id="UP001595752">
    <property type="component" value="Unassembled WGS sequence"/>
</dbReference>
<protein>
    <submittedName>
        <fullName evidence="4">TIGR03943 family putative permease subunit</fullName>
    </submittedName>
</protein>
<keyword evidence="1" id="KW-1133">Transmembrane helix</keyword>
<evidence type="ECO:0000313" key="5">
    <source>
        <dbReference type="Proteomes" id="UP001595752"/>
    </source>
</evidence>
<dbReference type="NCBIfam" id="TIGR03943">
    <property type="entry name" value="TIGR03943 family putative permease subunit"/>
    <property type="match status" value="1"/>
</dbReference>
<feature type="transmembrane region" description="Helical" evidence="1">
    <location>
        <begin position="35"/>
        <end position="54"/>
    </location>
</feature>
<dbReference type="PANTHER" id="PTHR40047:SF1">
    <property type="entry name" value="UPF0703 PROTEIN YCGQ"/>
    <property type="match status" value="1"/>
</dbReference>
<proteinExistence type="predicted"/>
<dbReference type="PANTHER" id="PTHR40047">
    <property type="entry name" value="UPF0703 PROTEIN YCGQ"/>
    <property type="match status" value="1"/>
</dbReference>
<feature type="domain" description="DUF1980" evidence="2">
    <location>
        <begin position="2"/>
        <end position="121"/>
    </location>
</feature>
<gene>
    <name evidence="4" type="ORF">ACFOU2_21265</name>
</gene>
<evidence type="ECO:0000256" key="1">
    <source>
        <dbReference type="SAM" id="Phobius"/>
    </source>
</evidence>
<keyword evidence="5" id="KW-1185">Reference proteome</keyword>
<reference evidence="5" key="1">
    <citation type="journal article" date="2019" name="Int. J. Syst. Evol. Microbiol.">
        <title>The Global Catalogue of Microorganisms (GCM) 10K type strain sequencing project: providing services to taxonomists for standard genome sequencing and annotation.</title>
        <authorList>
            <consortium name="The Broad Institute Genomics Platform"/>
            <consortium name="The Broad Institute Genome Sequencing Center for Infectious Disease"/>
            <person name="Wu L."/>
            <person name="Ma J."/>
        </authorList>
    </citation>
    <scope>NUCLEOTIDE SEQUENCE [LARGE SCALE GENOMIC DNA]</scope>
    <source>
        <strain evidence="5">CCUG 61889</strain>
    </source>
</reference>
<sequence length="286" mass="33698">MLRIFVLIGFTFIFMHLHATGDISKYINMKYGNISFITIFVLLFLTIAQMYFYLKSDKNKEEHHHHDHDACSCCDHDHEKEEDKWYKKLLIYPLLLFPIISVLFFPVATLNSKMVEAKGFHFPILEDNDPSSMHQILAPDTSSYYGAEDYTKMLDKLMKRYGNKDNVVLDDQNFLEGMEVIYNYPGSFMGNNVQFDGFTFNSKDIQNNQIFVFRFGIIHCVADSGVYGMLVEFPEKTTFHNDEWIHVNGKLSSMYYQPFKKTIPVLKVETWNYINKPSDEYVYRQY</sequence>
<keyword evidence="1" id="KW-0812">Transmembrane</keyword>
<keyword evidence="1" id="KW-0472">Membrane</keyword>
<evidence type="ECO:0000259" key="3">
    <source>
        <dbReference type="Pfam" id="PF21537"/>
    </source>
</evidence>
<evidence type="ECO:0000313" key="4">
    <source>
        <dbReference type="EMBL" id="MFC3885865.1"/>
    </source>
</evidence>
<dbReference type="Pfam" id="PF09323">
    <property type="entry name" value="DUF1980"/>
    <property type="match status" value="1"/>
</dbReference>